<name>A0A4S3J178_9EURO</name>
<accession>A0A4S3J178</accession>
<gene>
    <name evidence="1" type="ORF">EYZ11_012078</name>
</gene>
<dbReference type="AlphaFoldDB" id="A0A4S3J178"/>
<comment type="caution">
    <text evidence="1">The sequence shown here is derived from an EMBL/GenBank/DDBJ whole genome shotgun (WGS) entry which is preliminary data.</text>
</comment>
<dbReference type="VEuPathDB" id="FungiDB:EYZ11_012078"/>
<evidence type="ECO:0000313" key="2">
    <source>
        <dbReference type="Proteomes" id="UP000308092"/>
    </source>
</evidence>
<dbReference type="EMBL" id="SOSA01000836">
    <property type="protein sequence ID" value="THC88476.1"/>
    <property type="molecule type" value="Genomic_DNA"/>
</dbReference>
<evidence type="ECO:0000313" key="1">
    <source>
        <dbReference type="EMBL" id="THC88476.1"/>
    </source>
</evidence>
<protein>
    <submittedName>
        <fullName evidence="1">Uncharacterized protein</fullName>
    </submittedName>
</protein>
<proteinExistence type="predicted"/>
<dbReference type="Proteomes" id="UP000308092">
    <property type="component" value="Unassembled WGS sequence"/>
</dbReference>
<organism evidence="1 2">
    <name type="scientific">Aspergillus tanneri</name>
    <dbReference type="NCBI Taxonomy" id="1220188"/>
    <lineage>
        <taxon>Eukaryota</taxon>
        <taxon>Fungi</taxon>
        <taxon>Dikarya</taxon>
        <taxon>Ascomycota</taxon>
        <taxon>Pezizomycotina</taxon>
        <taxon>Eurotiomycetes</taxon>
        <taxon>Eurotiomycetidae</taxon>
        <taxon>Eurotiales</taxon>
        <taxon>Aspergillaceae</taxon>
        <taxon>Aspergillus</taxon>
        <taxon>Aspergillus subgen. Circumdati</taxon>
    </lineage>
</organism>
<reference evidence="1 2" key="1">
    <citation type="submission" date="2019-03" db="EMBL/GenBank/DDBJ databases">
        <title>The genome sequence of a newly discovered highly antifungal drug resistant Aspergillus species, Aspergillus tanneri NIH 1004.</title>
        <authorList>
            <person name="Mounaud S."/>
            <person name="Singh I."/>
            <person name="Joardar V."/>
            <person name="Pakala S."/>
            <person name="Pakala S."/>
            <person name="Venepally P."/>
            <person name="Hoover J."/>
            <person name="Nierman W."/>
            <person name="Chung J."/>
            <person name="Losada L."/>
        </authorList>
    </citation>
    <scope>NUCLEOTIDE SEQUENCE [LARGE SCALE GENOMIC DNA]</scope>
    <source>
        <strain evidence="1 2">NIH1004</strain>
    </source>
</reference>
<keyword evidence="2" id="KW-1185">Reference proteome</keyword>
<sequence>MALVKVYSSGIFSGNGPTDCKQVLDWTKRMLREDN</sequence>